<evidence type="ECO:0000313" key="3">
    <source>
        <dbReference type="Proteomes" id="UP000277580"/>
    </source>
</evidence>
<protein>
    <submittedName>
        <fullName evidence="2">Uncharacterized protein</fullName>
    </submittedName>
</protein>
<dbReference type="InParanoid" id="A0A3N4KCA7"/>
<dbReference type="EMBL" id="ML119196">
    <property type="protein sequence ID" value="RPB07098.1"/>
    <property type="molecule type" value="Genomic_DNA"/>
</dbReference>
<keyword evidence="3" id="KW-1185">Reference proteome</keyword>
<feature type="region of interest" description="Disordered" evidence="1">
    <location>
        <begin position="238"/>
        <end position="338"/>
    </location>
</feature>
<proteinExistence type="predicted"/>
<dbReference type="AlphaFoldDB" id="A0A3N4KCA7"/>
<accession>A0A3N4KCA7</accession>
<dbReference type="Proteomes" id="UP000277580">
    <property type="component" value="Unassembled WGS sequence"/>
</dbReference>
<feature type="compositionally biased region" description="Basic and acidic residues" evidence="1">
    <location>
        <begin position="269"/>
        <end position="282"/>
    </location>
</feature>
<evidence type="ECO:0000256" key="1">
    <source>
        <dbReference type="SAM" id="MobiDB-lite"/>
    </source>
</evidence>
<feature type="compositionally biased region" description="Polar residues" evidence="1">
    <location>
        <begin position="238"/>
        <end position="257"/>
    </location>
</feature>
<gene>
    <name evidence="2" type="ORF">P167DRAFT_550043</name>
</gene>
<organism evidence="2 3">
    <name type="scientific">Morchella conica CCBAS932</name>
    <dbReference type="NCBI Taxonomy" id="1392247"/>
    <lineage>
        <taxon>Eukaryota</taxon>
        <taxon>Fungi</taxon>
        <taxon>Dikarya</taxon>
        <taxon>Ascomycota</taxon>
        <taxon>Pezizomycotina</taxon>
        <taxon>Pezizomycetes</taxon>
        <taxon>Pezizales</taxon>
        <taxon>Morchellaceae</taxon>
        <taxon>Morchella</taxon>
    </lineage>
</organism>
<sequence>MDHQPSIQIHPPSSFSINTYLPPRETQRQYHELMSLFHHQAVVSAMRKQQANIDPSLLGKGVAVETGEYSGGSAVWMPGVRGGRGGYGDRVAEVEMGEIVDPRLCRPSTLEPVAAAERHFLQDTHTNVGCMDGIAMEGRPVGEMRHYPRHGQEFVNPIEHHEKPNPGGNADIIAAANTPTGAAVATEPGSGVAAITDTAPDTVSNIGGAEEVALVVQIRRSKRKKAVIPVVGSAAARQTNATGSKTETAAARQSQKVAVSVEGASPSDKSVRRDICPQEQRPKRPYARRTKSQPILPSTSATVPVPAAPEPTPTVPFPHKPRGKRDKTPAWYLDSPSSASVDEAVRTAAGTFRCEVCVWEKVYSW</sequence>
<dbReference type="OrthoDB" id="8117402at2759"/>
<evidence type="ECO:0000313" key="2">
    <source>
        <dbReference type="EMBL" id="RPB07098.1"/>
    </source>
</evidence>
<reference evidence="2 3" key="1">
    <citation type="journal article" date="2018" name="Nat. Ecol. Evol.">
        <title>Pezizomycetes genomes reveal the molecular basis of ectomycorrhizal truffle lifestyle.</title>
        <authorList>
            <person name="Murat C."/>
            <person name="Payen T."/>
            <person name="Noel B."/>
            <person name="Kuo A."/>
            <person name="Morin E."/>
            <person name="Chen J."/>
            <person name="Kohler A."/>
            <person name="Krizsan K."/>
            <person name="Balestrini R."/>
            <person name="Da Silva C."/>
            <person name="Montanini B."/>
            <person name="Hainaut M."/>
            <person name="Levati E."/>
            <person name="Barry K.W."/>
            <person name="Belfiori B."/>
            <person name="Cichocki N."/>
            <person name="Clum A."/>
            <person name="Dockter R.B."/>
            <person name="Fauchery L."/>
            <person name="Guy J."/>
            <person name="Iotti M."/>
            <person name="Le Tacon F."/>
            <person name="Lindquist E.A."/>
            <person name="Lipzen A."/>
            <person name="Malagnac F."/>
            <person name="Mello A."/>
            <person name="Molinier V."/>
            <person name="Miyauchi S."/>
            <person name="Poulain J."/>
            <person name="Riccioni C."/>
            <person name="Rubini A."/>
            <person name="Sitrit Y."/>
            <person name="Splivallo R."/>
            <person name="Traeger S."/>
            <person name="Wang M."/>
            <person name="Zifcakova L."/>
            <person name="Wipf D."/>
            <person name="Zambonelli A."/>
            <person name="Paolocci F."/>
            <person name="Nowrousian M."/>
            <person name="Ottonello S."/>
            <person name="Baldrian P."/>
            <person name="Spatafora J.W."/>
            <person name="Henrissat B."/>
            <person name="Nagy L.G."/>
            <person name="Aury J.M."/>
            <person name="Wincker P."/>
            <person name="Grigoriev I.V."/>
            <person name="Bonfante P."/>
            <person name="Martin F.M."/>
        </authorList>
    </citation>
    <scope>NUCLEOTIDE SEQUENCE [LARGE SCALE GENOMIC DNA]</scope>
    <source>
        <strain evidence="2 3">CCBAS932</strain>
    </source>
</reference>
<name>A0A3N4KCA7_9PEZI</name>
<feature type="compositionally biased region" description="Pro residues" evidence="1">
    <location>
        <begin position="306"/>
        <end position="318"/>
    </location>
</feature>